<organism evidence="2 3">
    <name type="scientific">Simplicispira suum</name>
    <dbReference type="NCBI Taxonomy" id="2109915"/>
    <lineage>
        <taxon>Bacteria</taxon>
        <taxon>Pseudomonadati</taxon>
        <taxon>Pseudomonadota</taxon>
        <taxon>Betaproteobacteria</taxon>
        <taxon>Burkholderiales</taxon>
        <taxon>Comamonadaceae</taxon>
        <taxon>Simplicispira</taxon>
    </lineage>
</organism>
<keyword evidence="3" id="KW-1185">Reference proteome</keyword>
<dbReference type="Proteomes" id="UP000239326">
    <property type="component" value="Chromosome"/>
</dbReference>
<dbReference type="Pfam" id="PF06240">
    <property type="entry name" value="COXG"/>
    <property type="match status" value="1"/>
</dbReference>
<evidence type="ECO:0000313" key="2">
    <source>
        <dbReference type="EMBL" id="AVO40221.1"/>
    </source>
</evidence>
<dbReference type="InterPro" id="IPR010419">
    <property type="entry name" value="CO_DH_gsu"/>
</dbReference>
<gene>
    <name evidence="2" type="ORF">C6571_02015</name>
</gene>
<sequence>MDMEARRAFAASPQEVWDALNDPDVLKACIPGCDRFEAVDTDHYALNLALKMGAGSPRFQANVQLADRFPPERYQVHFEGDGGVAGTGKGVGRARLIPLADYAPGHPRCQLHYSVDVSLDGNITKIDPRLVDGAAQGLAEHFFRRLDEQLRRRYPRAAPTELRAAPQDMDADERAGAPTMLLDRASRAPAPQRQKPVARAPLFPRLGWIALAGAALLLVAYFFARSR</sequence>
<keyword evidence="1" id="KW-0812">Transmembrane</keyword>
<dbReference type="PANTHER" id="PTHR38588">
    <property type="entry name" value="BLL0334 PROTEIN"/>
    <property type="match status" value="1"/>
</dbReference>
<dbReference type="RefSeq" id="WP_106445214.1">
    <property type="nucleotide sequence ID" value="NZ_CP027669.1"/>
</dbReference>
<evidence type="ECO:0000256" key="1">
    <source>
        <dbReference type="SAM" id="Phobius"/>
    </source>
</evidence>
<accession>A0A2S0MWZ2</accession>
<keyword evidence="1" id="KW-0472">Membrane</keyword>
<protein>
    <submittedName>
        <fullName evidence="2">Carbon monoxide dehydrogenase</fullName>
    </submittedName>
</protein>
<dbReference type="CDD" id="cd05018">
    <property type="entry name" value="CoxG"/>
    <property type="match status" value="1"/>
</dbReference>
<dbReference type="OrthoDB" id="9787428at2"/>
<proteinExistence type="predicted"/>
<name>A0A2S0MWZ2_9BURK</name>
<evidence type="ECO:0000313" key="3">
    <source>
        <dbReference type="Proteomes" id="UP000239326"/>
    </source>
</evidence>
<feature type="transmembrane region" description="Helical" evidence="1">
    <location>
        <begin position="206"/>
        <end position="224"/>
    </location>
</feature>
<dbReference type="AlphaFoldDB" id="A0A2S0MWZ2"/>
<dbReference type="Gene3D" id="3.30.530.20">
    <property type="match status" value="1"/>
</dbReference>
<dbReference type="PANTHER" id="PTHR38588:SF1">
    <property type="entry name" value="BLL0334 PROTEIN"/>
    <property type="match status" value="1"/>
</dbReference>
<reference evidence="2 3" key="1">
    <citation type="submission" date="2018-03" db="EMBL/GenBank/DDBJ databases">
        <title>Genome sequencing of Simplicispira sp.</title>
        <authorList>
            <person name="Kim S.-J."/>
            <person name="Heo J."/>
            <person name="Kwon S.-W."/>
        </authorList>
    </citation>
    <scope>NUCLEOTIDE SEQUENCE [LARGE SCALE GENOMIC DNA]</scope>
    <source>
        <strain evidence="2 3">SC1-8</strain>
    </source>
</reference>
<dbReference type="KEGG" id="simp:C6571_02015"/>
<dbReference type="InterPro" id="IPR023393">
    <property type="entry name" value="START-like_dom_sf"/>
</dbReference>
<dbReference type="SUPFAM" id="SSF55961">
    <property type="entry name" value="Bet v1-like"/>
    <property type="match status" value="1"/>
</dbReference>
<keyword evidence="1" id="KW-1133">Transmembrane helix</keyword>
<dbReference type="EMBL" id="CP027669">
    <property type="protein sequence ID" value="AVO40221.1"/>
    <property type="molecule type" value="Genomic_DNA"/>
</dbReference>